<name>A0A1G5WHW2_9FIRM</name>
<dbReference type="InterPro" id="IPR035965">
    <property type="entry name" value="PAS-like_dom_sf"/>
</dbReference>
<gene>
    <name evidence="3" type="ORF">SAMN02910343_01403</name>
</gene>
<dbReference type="PROSITE" id="PS50887">
    <property type="entry name" value="GGDEF"/>
    <property type="match status" value="1"/>
</dbReference>
<dbReference type="Pfam" id="PF00990">
    <property type="entry name" value="GGDEF"/>
    <property type="match status" value="1"/>
</dbReference>
<dbReference type="InterPro" id="IPR043128">
    <property type="entry name" value="Rev_trsase/Diguanyl_cyclase"/>
</dbReference>
<dbReference type="PANTHER" id="PTHR45138">
    <property type="entry name" value="REGULATORY COMPONENTS OF SENSORY TRANSDUCTION SYSTEM"/>
    <property type="match status" value="1"/>
</dbReference>
<dbReference type="GO" id="GO:0005886">
    <property type="term" value="C:plasma membrane"/>
    <property type="evidence" value="ECO:0007669"/>
    <property type="project" value="TreeGrafter"/>
</dbReference>
<dbReference type="RefSeq" id="WP_091365235.1">
    <property type="nucleotide sequence ID" value="NZ_FMXA01000021.1"/>
</dbReference>
<accession>A0A1G5WHW2</accession>
<dbReference type="GO" id="GO:0043709">
    <property type="term" value="P:cell adhesion involved in single-species biofilm formation"/>
    <property type="evidence" value="ECO:0007669"/>
    <property type="project" value="TreeGrafter"/>
</dbReference>
<dbReference type="AlphaFoldDB" id="A0A1G5WHW2"/>
<dbReference type="GO" id="GO:0052621">
    <property type="term" value="F:diguanylate cyclase activity"/>
    <property type="evidence" value="ECO:0007669"/>
    <property type="project" value="TreeGrafter"/>
</dbReference>
<evidence type="ECO:0000256" key="1">
    <source>
        <dbReference type="SAM" id="Phobius"/>
    </source>
</evidence>
<dbReference type="InterPro" id="IPR050469">
    <property type="entry name" value="Diguanylate_Cyclase"/>
</dbReference>
<evidence type="ECO:0000313" key="4">
    <source>
        <dbReference type="Proteomes" id="UP000199689"/>
    </source>
</evidence>
<dbReference type="InterPro" id="IPR000160">
    <property type="entry name" value="GGDEF_dom"/>
</dbReference>
<dbReference type="CDD" id="cd01949">
    <property type="entry name" value="GGDEF"/>
    <property type="match status" value="1"/>
</dbReference>
<protein>
    <submittedName>
        <fullName evidence="3">Diguanylate cyclase (GGDEF) domain-containing protein</fullName>
    </submittedName>
</protein>
<dbReference type="EMBL" id="FMXA01000021">
    <property type="protein sequence ID" value="SDA57809.1"/>
    <property type="molecule type" value="Genomic_DNA"/>
</dbReference>
<dbReference type="PANTHER" id="PTHR45138:SF24">
    <property type="entry name" value="DIGUANYLATE CYCLASE DGCC-RELATED"/>
    <property type="match status" value="1"/>
</dbReference>
<dbReference type="GeneID" id="87756399"/>
<keyword evidence="1" id="KW-1133">Transmembrane helix</keyword>
<dbReference type="GO" id="GO:1902201">
    <property type="term" value="P:negative regulation of bacterial-type flagellum-dependent cell motility"/>
    <property type="evidence" value="ECO:0007669"/>
    <property type="project" value="TreeGrafter"/>
</dbReference>
<dbReference type="InterPro" id="IPR000014">
    <property type="entry name" value="PAS"/>
</dbReference>
<proteinExistence type="predicted"/>
<sequence length="297" mass="34244">MVDDYAVSYAFVWDGGLWKLSVMPHHGWHVVNKLKMKAGMGLLAIFMAAGLFAALLSIYGNKRIAQYAAVHDPLTGLYNRIGFEKKVRQWKKANGDKIFLLAILDIDDFKTFNDRYGHLLGDQVLMHLAGSMYDIFKINRDTYMERNGGDEFLLFMGGTSIRELEKRLMDFSQASHVLTLEGKKYRYTLHIPGGVFICTSNREHRILYANKEAVRLAGYPSLRELMSHTHEGRFEELVHTDDRQELFIGREQGHPFRMITQNGSPRYCRGNSRIVFNNFYGKVIYILVMEIMKEGKV</sequence>
<dbReference type="Gene3D" id="3.30.70.270">
    <property type="match status" value="1"/>
</dbReference>
<evidence type="ECO:0000259" key="2">
    <source>
        <dbReference type="PROSITE" id="PS50887"/>
    </source>
</evidence>
<dbReference type="CDD" id="cd00130">
    <property type="entry name" value="PAS"/>
    <property type="match status" value="1"/>
</dbReference>
<dbReference type="STRING" id="209880.SAMN02910343_01403"/>
<keyword evidence="4" id="KW-1185">Reference proteome</keyword>
<feature type="domain" description="GGDEF" evidence="2">
    <location>
        <begin position="97"/>
        <end position="231"/>
    </location>
</feature>
<organism evidence="3 4">
    <name type="scientific">Allisonella histaminiformans</name>
    <dbReference type="NCBI Taxonomy" id="209880"/>
    <lineage>
        <taxon>Bacteria</taxon>
        <taxon>Bacillati</taxon>
        <taxon>Bacillota</taxon>
        <taxon>Negativicutes</taxon>
        <taxon>Veillonellales</taxon>
        <taxon>Veillonellaceae</taxon>
        <taxon>Allisonella</taxon>
    </lineage>
</organism>
<dbReference type="InterPro" id="IPR029787">
    <property type="entry name" value="Nucleotide_cyclase"/>
</dbReference>
<dbReference type="SUPFAM" id="SSF55785">
    <property type="entry name" value="PYP-like sensor domain (PAS domain)"/>
    <property type="match status" value="1"/>
</dbReference>
<dbReference type="Proteomes" id="UP000199689">
    <property type="component" value="Unassembled WGS sequence"/>
</dbReference>
<feature type="transmembrane region" description="Helical" evidence="1">
    <location>
        <begin position="38"/>
        <end position="59"/>
    </location>
</feature>
<evidence type="ECO:0000313" key="3">
    <source>
        <dbReference type="EMBL" id="SDA57809.1"/>
    </source>
</evidence>
<dbReference type="OrthoDB" id="9805474at2"/>
<reference evidence="3 4" key="1">
    <citation type="submission" date="2016-10" db="EMBL/GenBank/DDBJ databases">
        <authorList>
            <person name="de Groot N.N."/>
        </authorList>
    </citation>
    <scope>NUCLEOTIDE SEQUENCE [LARGE SCALE GENOMIC DNA]</scope>
    <source>
        <strain evidence="3 4">DSM 15230</strain>
    </source>
</reference>
<dbReference type="SUPFAM" id="SSF55073">
    <property type="entry name" value="Nucleotide cyclase"/>
    <property type="match status" value="1"/>
</dbReference>
<dbReference type="SMART" id="SM00267">
    <property type="entry name" value="GGDEF"/>
    <property type="match status" value="1"/>
</dbReference>
<keyword evidence="1" id="KW-0472">Membrane</keyword>
<keyword evidence="1" id="KW-0812">Transmembrane</keyword>
<dbReference type="NCBIfam" id="TIGR00254">
    <property type="entry name" value="GGDEF"/>
    <property type="match status" value="1"/>
</dbReference>